<keyword evidence="2" id="KW-1185">Reference proteome</keyword>
<evidence type="ECO:0000313" key="1">
    <source>
        <dbReference type="EMBL" id="MCQ8279913.1"/>
    </source>
</evidence>
<organism evidence="1 2">
    <name type="scientific">Endosaccharibacter trunci</name>
    <dbReference type="NCBI Taxonomy" id="2812733"/>
    <lineage>
        <taxon>Bacteria</taxon>
        <taxon>Pseudomonadati</taxon>
        <taxon>Pseudomonadota</taxon>
        <taxon>Alphaproteobacteria</taxon>
        <taxon>Acetobacterales</taxon>
        <taxon>Acetobacteraceae</taxon>
        <taxon>Endosaccharibacter</taxon>
    </lineage>
</organism>
<accession>A0ABT1WAI8</accession>
<gene>
    <name evidence="1" type="ORF">NFI95_15835</name>
</gene>
<sequence>MIAPVTVDTFGFNIPVAAMLGLGNAGIACRLDSDETTITRDAARTVARFIGVRDAELNPVLHQALGPAIEILHVRAPAVFPEGLSGVRNLYLLGAQGTAWFIEQTYNFRGTPSSLIRLREGLQDLQAILASAATSKHLPDVVASSKLLKVNRYLGEIAPLVRLCFSEAQSLSVATPANP</sequence>
<dbReference type="EMBL" id="JAMSKV010000018">
    <property type="protein sequence ID" value="MCQ8279913.1"/>
    <property type="molecule type" value="Genomic_DNA"/>
</dbReference>
<dbReference type="RefSeq" id="WP_422865403.1">
    <property type="nucleotide sequence ID" value="NZ_JAMSKV010000018.1"/>
</dbReference>
<protein>
    <submittedName>
        <fullName evidence="1">Uncharacterized protein</fullName>
    </submittedName>
</protein>
<dbReference type="Proteomes" id="UP001524587">
    <property type="component" value="Unassembled WGS sequence"/>
</dbReference>
<name>A0ABT1WAI8_9PROT</name>
<evidence type="ECO:0000313" key="2">
    <source>
        <dbReference type="Proteomes" id="UP001524587"/>
    </source>
</evidence>
<reference evidence="1 2" key="1">
    <citation type="submission" date="2022-06" db="EMBL/GenBank/DDBJ databases">
        <title>Endosaccharibacter gen. nov., sp. nov., endophytic bacteria isolated from sugarcane.</title>
        <authorList>
            <person name="Pitiwittayakul N."/>
            <person name="Yukphan P."/>
            <person name="Charoenyingcharoen P."/>
            <person name="Tanasupawat S."/>
        </authorList>
    </citation>
    <scope>NUCLEOTIDE SEQUENCE [LARGE SCALE GENOMIC DNA]</scope>
    <source>
        <strain evidence="1 2">KSS8</strain>
    </source>
</reference>
<comment type="caution">
    <text evidence="1">The sequence shown here is derived from an EMBL/GenBank/DDBJ whole genome shotgun (WGS) entry which is preliminary data.</text>
</comment>
<proteinExistence type="predicted"/>